<keyword evidence="2" id="KW-1133">Transmembrane helix</keyword>
<keyword evidence="2" id="KW-0472">Membrane</keyword>
<dbReference type="AlphaFoldDB" id="A0A238ZQA5"/>
<feature type="transmembrane region" description="Helical" evidence="2">
    <location>
        <begin position="585"/>
        <end position="604"/>
    </location>
</feature>
<proteinExistence type="predicted"/>
<feature type="region of interest" description="Disordered" evidence="1">
    <location>
        <begin position="204"/>
        <end position="236"/>
    </location>
</feature>
<feature type="transmembrane region" description="Helical" evidence="2">
    <location>
        <begin position="517"/>
        <end position="537"/>
    </location>
</feature>
<evidence type="ECO:0000313" key="4">
    <source>
        <dbReference type="Proteomes" id="UP000198415"/>
    </source>
</evidence>
<feature type="transmembrane region" description="Helical" evidence="2">
    <location>
        <begin position="142"/>
        <end position="162"/>
    </location>
</feature>
<feature type="transmembrane region" description="Helical" evidence="2">
    <location>
        <begin position="441"/>
        <end position="470"/>
    </location>
</feature>
<feature type="transmembrane region" description="Helical" evidence="2">
    <location>
        <begin position="72"/>
        <end position="94"/>
    </location>
</feature>
<keyword evidence="4" id="KW-1185">Reference proteome</keyword>
<feature type="transmembrane region" description="Helical" evidence="2">
    <location>
        <begin position="491"/>
        <end position="511"/>
    </location>
</feature>
<gene>
    <name evidence="3" type="ORF">SAMN06264365_106230</name>
</gene>
<organism evidence="3 4">
    <name type="scientific">Actinoplanes regularis</name>
    <dbReference type="NCBI Taxonomy" id="52697"/>
    <lineage>
        <taxon>Bacteria</taxon>
        <taxon>Bacillati</taxon>
        <taxon>Actinomycetota</taxon>
        <taxon>Actinomycetes</taxon>
        <taxon>Micromonosporales</taxon>
        <taxon>Micromonosporaceae</taxon>
        <taxon>Actinoplanes</taxon>
    </lineage>
</organism>
<evidence type="ECO:0000313" key="3">
    <source>
        <dbReference type="EMBL" id="SNR85636.1"/>
    </source>
</evidence>
<keyword evidence="2" id="KW-0812">Transmembrane</keyword>
<dbReference type="Proteomes" id="UP000198415">
    <property type="component" value="Unassembled WGS sequence"/>
</dbReference>
<evidence type="ECO:0000256" key="2">
    <source>
        <dbReference type="SAM" id="Phobius"/>
    </source>
</evidence>
<feature type="transmembrane region" description="Helical" evidence="2">
    <location>
        <begin position="115"/>
        <end position="136"/>
    </location>
</feature>
<sequence>MLQAGAATVVLSFLVAALLWTRPRLGGATARVVRTGGWLPALRLVVLLLSLYLVGNALFGPRGTENPAAHALFVWLWVGLVPLSVLFGPVWRAVSPLRTLFRLLRLPRAGLRPGAGLGVWPGVLWLLMFVWFELVAPRRTDPVVIGCCLLGYGIVQLGMAVVRGEEWFARGDCFELYSEFAGRLSPLRWRVPLSGLAAPFRTGLPTPPSSAGAPPADCPAPPSSIDPSSAVAPVSPSSVGGSSAVAPVSPSSVGDSPAAAPVLSSLVGGSSAAGAVLSSPVGGSSADCPVPPSPIDPSPAARLASPSSVGNFPAGLPVSPSSGAAVPALAGSAVTGAGLAAFVAVWWGSTIFDSASGSPAWAGFVQQAGHPALYATAALVLVCLGVLVAVRKIAGDLDVAASLIPIAAGYTLAHYLSLLIVEAPRGFLLLIQGWGLVPGASWNVVTVPAVIAGAQVALILLGHVLGVIVAHDAALAATAPPAAVTSKAVGVVSEGVSVVPAAVASGAVGVVSGGVSVVPAAVASGAVGVVSGGVSVVPAAVASGAVGVVSGGVSVVPAAVASGAVGAVSERKPAISVLATLAGEFPLVLFMIGCTWAGLFLLFVR</sequence>
<accession>A0A238ZQA5</accession>
<feature type="compositionally biased region" description="Low complexity" evidence="1">
    <location>
        <begin position="225"/>
        <end position="236"/>
    </location>
</feature>
<protein>
    <submittedName>
        <fullName evidence="3">Uncharacterized protein</fullName>
    </submittedName>
</protein>
<feature type="transmembrane region" description="Helical" evidence="2">
    <location>
        <begin position="402"/>
        <end position="421"/>
    </location>
</feature>
<feature type="transmembrane region" description="Helical" evidence="2">
    <location>
        <begin position="328"/>
        <end position="352"/>
    </location>
</feature>
<reference evidence="3 4" key="1">
    <citation type="submission" date="2017-06" db="EMBL/GenBank/DDBJ databases">
        <authorList>
            <person name="Kim H.J."/>
            <person name="Triplett B.A."/>
        </authorList>
    </citation>
    <scope>NUCLEOTIDE SEQUENCE [LARGE SCALE GENOMIC DNA]</scope>
    <source>
        <strain evidence="3 4">DSM 43151</strain>
    </source>
</reference>
<dbReference type="EMBL" id="FZNR01000006">
    <property type="protein sequence ID" value="SNR85636.1"/>
    <property type="molecule type" value="Genomic_DNA"/>
</dbReference>
<feature type="transmembrane region" description="Helical" evidence="2">
    <location>
        <begin position="41"/>
        <end position="60"/>
    </location>
</feature>
<feature type="transmembrane region" description="Helical" evidence="2">
    <location>
        <begin position="6"/>
        <end position="21"/>
    </location>
</feature>
<name>A0A238ZQA5_9ACTN</name>
<feature type="transmembrane region" description="Helical" evidence="2">
    <location>
        <begin position="372"/>
        <end position="390"/>
    </location>
</feature>
<feature type="transmembrane region" description="Helical" evidence="2">
    <location>
        <begin position="544"/>
        <end position="565"/>
    </location>
</feature>
<evidence type="ECO:0000256" key="1">
    <source>
        <dbReference type="SAM" id="MobiDB-lite"/>
    </source>
</evidence>